<dbReference type="Pfam" id="PF00481">
    <property type="entry name" value="PP2C"/>
    <property type="match status" value="1"/>
</dbReference>
<evidence type="ECO:0000259" key="10">
    <source>
        <dbReference type="PROSITE" id="PS51746"/>
    </source>
</evidence>
<evidence type="ECO:0000256" key="2">
    <source>
        <dbReference type="ARBA" id="ARBA00001946"/>
    </source>
</evidence>
<evidence type="ECO:0000256" key="1">
    <source>
        <dbReference type="ARBA" id="ARBA00001936"/>
    </source>
</evidence>
<evidence type="ECO:0000256" key="7">
    <source>
        <dbReference type="ARBA" id="ARBA00022912"/>
    </source>
</evidence>
<dbReference type="GO" id="GO:0004722">
    <property type="term" value="F:protein serine/threonine phosphatase activity"/>
    <property type="evidence" value="ECO:0007669"/>
    <property type="project" value="UniProtKB-EC"/>
</dbReference>
<dbReference type="GO" id="GO:0046872">
    <property type="term" value="F:metal ion binding"/>
    <property type="evidence" value="ECO:0007669"/>
    <property type="project" value="UniProtKB-KW"/>
</dbReference>
<dbReference type="InterPro" id="IPR015655">
    <property type="entry name" value="PP2C"/>
</dbReference>
<evidence type="ECO:0000313" key="11">
    <source>
        <dbReference type="EMBL" id="OIT04670.1"/>
    </source>
</evidence>
<keyword evidence="8" id="KW-0464">Manganese</keyword>
<comment type="similarity">
    <text evidence="9">Belongs to the PP2C family.</text>
</comment>
<dbReference type="PANTHER" id="PTHR47992">
    <property type="entry name" value="PROTEIN PHOSPHATASE"/>
    <property type="match status" value="1"/>
</dbReference>
<dbReference type="CDD" id="cd00143">
    <property type="entry name" value="PP2Cc"/>
    <property type="match status" value="1"/>
</dbReference>
<reference evidence="11" key="1">
    <citation type="submission" date="2016-11" db="EMBL/GenBank/DDBJ databases">
        <title>The genome of Nicotiana attenuata.</title>
        <authorList>
            <person name="Xu S."/>
            <person name="Brockmoeller T."/>
            <person name="Gaquerel E."/>
            <person name="Navarro A."/>
            <person name="Kuhl H."/>
            <person name="Gase K."/>
            <person name="Ling Z."/>
            <person name="Zhou W."/>
            <person name="Kreitzer C."/>
            <person name="Stanke M."/>
            <person name="Tang H."/>
            <person name="Lyons E."/>
            <person name="Pandey P."/>
            <person name="Pandey S.P."/>
            <person name="Timmermann B."/>
            <person name="Baldwin I.T."/>
        </authorList>
    </citation>
    <scope>NUCLEOTIDE SEQUENCE [LARGE SCALE GENOMIC DNA]</scope>
    <source>
        <strain evidence="11">UT</strain>
    </source>
</reference>
<dbReference type="STRING" id="49451.A0A1J6IIG9"/>
<dbReference type="PROSITE" id="PS01032">
    <property type="entry name" value="PPM_1"/>
    <property type="match status" value="1"/>
</dbReference>
<dbReference type="AlphaFoldDB" id="A0A1J6IIG9"/>
<dbReference type="SMART" id="SM00332">
    <property type="entry name" value="PP2Cc"/>
    <property type="match status" value="1"/>
</dbReference>
<dbReference type="EMBL" id="MJEQ01037185">
    <property type="protein sequence ID" value="OIT04670.1"/>
    <property type="molecule type" value="Genomic_DNA"/>
</dbReference>
<protein>
    <recommendedName>
        <fullName evidence="3">protein-serine/threonine phosphatase</fullName>
        <ecNumber evidence="3">3.1.3.16</ecNumber>
    </recommendedName>
</protein>
<comment type="caution">
    <text evidence="11">The sequence shown here is derived from an EMBL/GenBank/DDBJ whole genome shotgun (WGS) entry which is preliminary data.</text>
</comment>
<name>A0A1J6IIG9_NICAT</name>
<comment type="cofactor">
    <cofactor evidence="1">
        <name>Mn(2+)</name>
        <dbReference type="ChEBI" id="CHEBI:29035"/>
    </cofactor>
</comment>
<dbReference type="FunFam" id="3.60.40.10:FF:000041">
    <property type="entry name" value="Protein phosphatase 2C 51"/>
    <property type="match status" value="1"/>
</dbReference>
<organism evidence="11 12">
    <name type="scientific">Nicotiana attenuata</name>
    <name type="common">Coyote tobacco</name>
    <dbReference type="NCBI Taxonomy" id="49451"/>
    <lineage>
        <taxon>Eukaryota</taxon>
        <taxon>Viridiplantae</taxon>
        <taxon>Streptophyta</taxon>
        <taxon>Embryophyta</taxon>
        <taxon>Tracheophyta</taxon>
        <taxon>Spermatophyta</taxon>
        <taxon>Magnoliopsida</taxon>
        <taxon>eudicotyledons</taxon>
        <taxon>Gunneridae</taxon>
        <taxon>Pentapetalae</taxon>
        <taxon>asterids</taxon>
        <taxon>lamiids</taxon>
        <taxon>Solanales</taxon>
        <taxon>Solanaceae</taxon>
        <taxon>Nicotianoideae</taxon>
        <taxon>Nicotianeae</taxon>
        <taxon>Nicotiana</taxon>
    </lineage>
</organism>
<keyword evidence="7 9" id="KW-0904">Protein phosphatase</keyword>
<dbReference type="InterPro" id="IPR036457">
    <property type="entry name" value="PPM-type-like_dom_sf"/>
</dbReference>
<comment type="cofactor">
    <cofactor evidence="2">
        <name>Mg(2+)</name>
        <dbReference type="ChEBI" id="CHEBI:18420"/>
    </cofactor>
</comment>
<dbReference type="Proteomes" id="UP000187609">
    <property type="component" value="Unassembled WGS sequence"/>
</dbReference>
<accession>A0A1J6IIG9</accession>
<evidence type="ECO:0000256" key="8">
    <source>
        <dbReference type="ARBA" id="ARBA00023211"/>
    </source>
</evidence>
<keyword evidence="12" id="KW-1185">Reference proteome</keyword>
<sequence>MQISYHNLRNAVISLHIMIDDNLKESSPATERGCRLTALMESGGIAKVDLNEKHQNFARQKRLNVRRLKKLSENFHTYAADYRYYKRKKPENNSVTDGVITVDQVQLGTTSSEVKTVRESFQRVTCESHGLISLIGRRREMEDAVTVKPGLLTKGRKKYDFFGVYDGHGGSRAAHACREWLHRLVIEEVVEEEDDESINWEKVMSESFFKMDEEVEKKGAEMATMGSTAVVAMVSEEEVIVANCGDSRAVLSRGGVTVPLSIDHKPNRPDELDRIENSGGKVINWNGHRVLGVLATSRSIGDTYLKPYVIPDPEVKVSKRTDADEFLILASDGLWDVIPNDVACDVTRRCLNGQMRRYSQQSKSHNIDAKDEQSSEVKQESFAAQAASFLAELAIARGSTDNISVIVIELNRSACSTSKYG</sequence>
<dbReference type="InterPro" id="IPR000222">
    <property type="entry name" value="PP2C_BS"/>
</dbReference>
<proteinExistence type="inferred from homology"/>
<evidence type="ECO:0000313" key="12">
    <source>
        <dbReference type="Proteomes" id="UP000187609"/>
    </source>
</evidence>
<dbReference type="OrthoDB" id="10264738at2759"/>
<feature type="domain" description="PPM-type phosphatase" evidence="10">
    <location>
        <begin position="128"/>
        <end position="410"/>
    </location>
</feature>
<dbReference type="InterPro" id="IPR001932">
    <property type="entry name" value="PPM-type_phosphatase-like_dom"/>
</dbReference>
<dbReference type="KEGG" id="nau:109223523"/>
<dbReference type="EC" id="3.1.3.16" evidence="3"/>
<evidence type="ECO:0000256" key="9">
    <source>
        <dbReference type="RuleBase" id="RU003465"/>
    </source>
</evidence>
<keyword evidence="6" id="KW-0460">Magnesium</keyword>
<dbReference type="Gene3D" id="3.60.40.10">
    <property type="entry name" value="PPM-type phosphatase domain"/>
    <property type="match status" value="1"/>
</dbReference>
<evidence type="ECO:0000256" key="4">
    <source>
        <dbReference type="ARBA" id="ARBA00022723"/>
    </source>
</evidence>
<evidence type="ECO:0000256" key="3">
    <source>
        <dbReference type="ARBA" id="ARBA00013081"/>
    </source>
</evidence>
<dbReference type="Gramene" id="OIT04670">
    <property type="protein sequence ID" value="OIT04670"/>
    <property type="gene ID" value="A4A49_17365"/>
</dbReference>
<dbReference type="SMR" id="A0A1J6IIG9"/>
<dbReference type="SUPFAM" id="SSF81606">
    <property type="entry name" value="PP2C-like"/>
    <property type="match status" value="1"/>
</dbReference>
<evidence type="ECO:0000256" key="6">
    <source>
        <dbReference type="ARBA" id="ARBA00022842"/>
    </source>
</evidence>
<dbReference type="PROSITE" id="PS51746">
    <property type="entry name" value="PPM_2"/>
    <property type="match status" value="1"/>
</dbReference>
<evidence type="ECO:0000256" key="5">
    <source>
        <dbReference type="ARBA" id="ARBA00022801"/>
    </source>
</evidence>
<dbReference type="OMA" id="RVAHACR"/>
<gene>
    <name evidence="11" type="ORF">A4A49_17365</name>
</gene>
<keyword evidence="4" id="KW-0479">Metal-binding</keyword>
<keyword evidence="5 9" id="KW-0378">Hydrolase</keyword>